<protein>
    <submittedName>
        <fullName evidence="2">Type II toxin-antitoxin system RelE/ParE family toxin</fullName>
    </submittedName>
</protein>
<keyword evidence="1" id="KW-1277">Toxin-antitoxin system</keyword>
<proteinExistence type="predicted"/>
<evidence type="ECO:0000256" key="1">
    <source>
        <dbReference type="ARBA" id="ARBA00022649"/>
    </source>
</evidence>
<dbReference type="AlphaFoldDB" id="A0A9D2NU51"/>
<name>A0A9D2NU51_9FIRM</name>
<dbReference type="InterPro" id="IPR035093">
    <property type="entry name" value="RelE/ParE_toxin_dom_sf"/>
</dbReference>
<evidence type="ECO:0000313" key="2">
    <source>
        <dbReference type="EMBL" id="HJC38575.1"/>
    </source>
</evidence>
<dbReference type="Gene3D" id="3.30.2310.20">
    <property type="entry name" value="RelE-like"/>
    <property type="match status" value="1"/>
</dbReference>
<organism evidence="2 3">
    <name type="scientific">Candidatus Mediterraneibacter faecigallinarum</name>
    <dbReference type="NCBI Taxonomy" id="2838669"/>
    <lineage>
        <taxon>Bacteria</taxon>
        <taxon>Bacillati</taxon>
        <taxon>Bacillota</taxon>
        <taxon>Clostridia</taxon>
        <taxon>Lachnospirales</taxon>
        <taxon>Lachnospiraceae</taxon>
        <taxon>Mediterraneibacter</taxon>
    </lineage>
</organism>
<reference evidence="2" key="1">
    <citation type="journal article" date="2021" name="PeerJ">
        <title>Extensive microbial diversity within the chicken gut microbiome revealed by metagenomics and culture.</title>
        <authorList>
            <person name="Gilroy R."/>
            <person name="Ravi A."/>
            <person name="Getino M."/>
            <person name="Pursley I."/>
            <person name="Horton D.L."/>
            <person name="Alikhan N.F."/>
            <person name="Baker D."/>
            <person name="Gharbi K."/>
            <person name="Hall N."/>
            <person name="Watson M."/>
            <person name="Adriaenssens E.M."/>
            <person name="Foster-Nyarko E."/>
            <person name="Jarju S."/>
            <person name="Secka A."/>
            <person name="Antonio M."/>
            <person name="Oren A."/>
            <person name="Chaudhuri R.R."/>
            <person name="La Ragione R."/>
            <person name="Hildebrand F."/>
            <person name="Pallen M.J."/>
        </authorList>
    </citation>
    <scope>NUCLEOTIDE SEQUENCE</scope>
    <source>
        <strain evidence="2">ChiGjej1B1-1692</strain>
    </source>
</reference>
<dbReference type="EMBL" id="DWWK01000086">
    <property type="protein sequence ID" value="HJC38575.1"/>
    <property type="molecule type" value="Genomic_DNA"/>
</dbReference>
<evidence type="ECO:0000313" key="3">
    <source>
        <dbReference type="Proteomes" id="UP000823894"/>
    </source>
</evidence>
<reference evidence="2" key="2">
    <citation type="submission" date="2021-04" db="EMBL/GenBank/DDBJ databases">
        <authorList>
            <person name="Gilroy R."/>
        </authorList>
    </citation>
    <scope>NUCLEOTIDE SEQUENCE</scope>
    <source>
        <strain evidence="2">ChiGjej1B1-1692</strain>
    </source>
</reference>
<comment type="caution">
    <text evidence="2">The sequence shown here is derived from an EMBL/GenBank/DDBJ whole genome shotgun (WGS) entry which is preliminary data.</text>
</comment>
<gene>
    <name evidence="2" type="ORF">H9757_05880</name>
</gene>
<dbReference type="Pfam" id="PF05016">
    <property type="entry name" value="ParE_toxin"/>
    <property type="match status" value="1"/>
</dbReference>
<sequence>MLKLRINPIVAKDLKNIRDYTAEDNEEYAAKTIKEIYGKFENLQMFPGMGSDLSKRVSFRTDYKYAIWEDYVIICKVSREYLEIYRVINRYQDITRIFE</sequence>
<accession>A0A9D2NU51</accession>
<dbReference type="InterPro" id="IPR007712">
    <property type="entry name" value="RelE/ParE_toxin"/>
</dbReference>
<dbReference type="Proteomes" id="UP000823894">
    <property type="component" value="Unassembled WGS sequence"/>
</dbReference>